<proteinExistence type="predicted"/>
<dbReference type="GO" id="GO:0003676">
    <property type="term" value="F:nucleic acid binding"/>
    <property type="evidence" value="ECO:0007669"/>
    <property type="project" value="InterPro"/>
</dbReference>
<dbReference type="PANTHER" id="PTHR47074:SF48">
    <property type="entry name" value="POLYNUCLEOTIDYL TRANSFERASE, RIBONUCLEASE H-LIKE SUPERFAMILY PROTEIN"/>
    <property type="match status" value="1"/>
</dbReference>
<dbReference type="InterPro" id="IPR052929">
    <property type="entry name" value="RNase_H-like_EbsB-rel"/>
</dbReference>
<dbReference type="AlphaFoldDB" id="A0AAV3Q6I9"/>
<protein>
    <recommendedName>
        <fullName evidence="1">RNase H type-1 domain-containing protein</fullName>
    </recommendedName>
</protein>
<dbReference type="Pfam" id="PF13456">
    <property type="entry name" value="RVT_3"/>
    <property type="match status" value="1"/>
</dbReference>
<dbReference type="Proteomes" id="UP001454036">
    <property type="component" value="Unassembled WGS sequence"/>
</dbReference>
<comment type="caution">
    <text evidence="2">The sequence shown here is derived from an EMBL/GenBank/DDBJ whole genome shotgun (WGS) entry which is preliminary data.</text>
</comment>
<evidence type="ECO:0000313" key="2">
    <source>
        <dbReference type="EMBL" id="GAA0159369.1"/>
    </source>
</evidence>
<evidence type="ECO:0000259" key="1">
    <source>
        <dbReference type="Pfam" id="PF13456"/>
    </source>
</evidence>
<accession>A0AAV3Q6I9</accession>
<evidence type="ECO:0000313" key="3">
    <source>
        <dbReference type="Proteomes" id="UP001454036"/>
    </source>
</evidence>
<dbReference type="InterPro" id="IPR002156">
    <property type="entry name" value="RNaseH_domain"/>
</dbReference>
<name>A0AAV3Q6I9_LITER</name>
<keyword evidence="3" id="KW-1185">Reference proteome</keyword>
<dbReference type="GO" id="GO:0004523">
    <property type="term" value="F:RNA-DNA hybrid ribonuclease activity"/>
    <property type="evidence" value="ECO:0007669"/>
    <property type="project" value="InterPro"/>
</dbReference>
<feature type="domain" description="RNase H type-1" evidence="1">
    <location>
        <begin position="114"/>
        <end position="186"/>
    </location>
</feature>
<dbReference type="PANTHER" id="PTHR47074">
    <property type="entry name" value="BNAC02G40300D PROTEIN"/>
    <property type="match status" value="1"/>
</dbReference>
<sequence length="220" mass="24602">MFATPWTLMTTGGPWQFFREWWIVLSNQLKRSGKREVLWEVACMLWHIWKARNYVVFEKLFVPPDIVIVNGLKLAMDFTKAGEARAQVEQSGIAAAEIPRARWQPPRVSFVKINCDGGWSKDSLAGTSGVVCRASNGDFRGASFRRMEWVASSLVAEAYAVRDRLHFSCKVELESDSKTLIESLMESIGERKEVIGGKSPIYGLIPVDKPYCGPPGTSGV</sequence>
<organism evidence="2 3">
    <name type="scientific">Lithospermum erythrorhizon</name>
    <name type="common">Purple gromwell</name>
    <name type="synonym">Lithospermum officinale var. erythrorhizon</name>
    <dbReference type="NCBI Taxonomy" id="34254"/>
    <lineage>
        <taxon>Eukaryota</taxon>
        <taxon>Viridiplantae</taxon>
        <taxon>Streptophyta</taxon>
        <taxon>Embryophyta</taxon>
        <taxon>Tracheophyta</taxon>
        <taxon>Spermatophyta</taxon>
        <taxon>Magnoliopsida</taxon>
        <taxon>eudicotyledons</taxon>
        <taxon>Gunneridae</taxon>
        <taxon>Pentapetalae</taxon>
        <taxon>asterids</taxon>
        <taxon>lamiids</taxon>
        <taxon>Boraginales</taxon>
        <taxon>Boraginaceae</taxon>
        <taxon>Boraginoideae</taxon>
        <taxon>Lithospermeae</taxon>
        <taxon>Lithospermum</taxon>
    </lineage>
</organism>
<gene>
    <name evidence="2" type="ORF">LIER_16160</name>
</gene>
<reference evidence="2 3" key="1">
    <citation type="submission" date="2024-01" db="EMBL/GenBank/DDBJ databases">
        <title>The complete chloroplast genome sequence of Lithospermum erythrorhizon: insights into the phylogenetic relationship among Boraginaceae species and the maternal lineages of purple gromwells.</title>
        <authorList>
            <person name="Okada T."/>
            <person name="Watanabe K."/>
        </authorList>
    </citation>
    <scope>NUCLEOTIDE SEQUENCE [LARGE SCALE GENOMIC DNA]</scope>
</reference>
<dbReference type="EMBL" id="BAABME010003583">
    <property type="protein sequence ID" value="GAA0159369.1"/>
    <property type="molecule type" value="Genomic_DNA"/>
</dbReference>